<reference evidence="2" key="1">
    <citation type="submission" date="2025-02" db="EMBL/GenBank/DDBJ databases">
        <authorList>
            <consortium name="NCBI Genome Project"/>
        </authorList>
    </citation>
    <scope>NUCLEOTIDE SEQUENCE</scope>
</reference>
<organism evidence="2">
    <name type="scientific">Aspergillus niger</name>
    <dbReference type="NCBI Taxonomy" id="5061"/>
    <lineage>
        <taxon>Eukaryota</taxon>
        <taxon>Fungi</taxon>
        <taxon>Dikarya</taxon>
        <taxon>Ascomycota</taxon>
        <taxon>Pezizomycotina</taxon>
        <taxon>Eurotiomycetes</taxon>
        <taxon>Eurotiomycetidae</taxon>
        <taxon>Eurotiales</taxon>
        <taxon>Aspergillaceae</taxon>
        <taxon>Aspergillus</taxon>
        <taxon>Aspergillus subgen. Circumdati</taxon>
    </lineage>
</organism>
<evidence type="ECO:0000313" key="2">
    <source>
        <dbReference type="RefSeq" id="XP_059606916.1"/>
    </source>
</evidence>
<accession>A0AAJ8C2J0</accession>
<dbReference type="VEuPathDB" id="FungiDB:An07g07230"/>
<keyword evidence="1" id="KW-0472">Membrane</keyword>
<dbReference type="GeneID" id="84591462"/>
<dbReference type="AlphaFoldDB" id="A0AAJ8C2J0"/>
<feature type="transmembrane region" description="Helical" evidence="1">
    <location>
        <begin position="245"/>
        <end position="271"/>
    </location>
</feature>
<gene>
    <name evidence="2" type="ORF">An07g07230</name>
</gene>
<keyword evidence="1" id="KW-1133">Transmembrane helix</keyword>
<dbReference type="RefSeq" id="XP_059606916.1">
    <property type="nucleotide sequence ID" value="XM_059748574.1"/>
</dbReference>
<keyword evidence="1" id="KW-0812">Transmembrane</keyword>
<name>A0AAJ8C2J0_ASPNG</name>
<reference evidence="2" key="2">
    <citation type="submission" date="2025-08" db="UniProtKB">
        <authorList>
            <consortium name="RefSeq"/>
        </authorList>
    </citation>
    <scope>IDENTIFICATION</scope>
</reference>
<protein>
    <submittedName>
        <fullName evidence="2">Uncharacterized protein</fullName>
    </submittedName>
</protein>
<dbReference type="KEGG" id="ang:An07g07230"/>
<evidence type="ECO:0000256" key="1">
    <source>
        <dbReference type="SAM" id="Phobius"/>
    </source>
</evidence>
<proteinExistence type="predicted"/>
<sequence length="272" mass="28934">MDGWMDGYLTGLGELAGDLSVSQTIRTTTVFLSSPTCIACLTDLATVPHPIAISLGTIREGKRNKPDQERKAVFRHSDGAPVGSGLGPCLVVVVLWAGLSVYRGMGSGVLGSAWGEEEDGGCTGIGLELRLSWYLSVCPVQVYCLQMGNGRILRDVLSPDGKKCLSERVVTPPGTTATAWEPSGESINTLIDKSGGREWNVSISLWEWGTVAAVNGPIQPWSIHALSLSFRFGVSLSATGGGGELLAGLPFACSLTACFIYFFVLTTWMMLR</sequence>